<protein>
    <recommendedName>
        <fullName evidence="11">Extracellular metalloproteinase</fullName>
        <ecNumber evidence="11">3.4.24.-</ecNumber>
    </recommendedName>
    <alternativeName>
        <fullName evidence="11">Fungalysin</fullName>
    </alternativeName>
</protein>
<comment type="similarity">
    <text evidence="3 11">Belongs to the peptidase M36 family.</text>
</comment>
<keyword evidence="13" id="KW-1185">Reference proteome</keyword>
<keyword evidence="7 11" id="KW-0378">Hydrolase</keyword>
<organism evidence="12 13">
    <name type="scientific">Dimargaris cristalligena</name>
    <dbReference type="NCBI Taxonomy" id="215637"/>
    <lineage>
        <taxon>Eukaryota</taxon>
        <taxon>Fungi</taxon>
        <taxon>Fungi incertae sedis</taxon>
        <taxon>Zoopagomycota</taxon>
        <taxon>Kickxellomycotina</taxon>
        <taxon>Dimargaritomycetes</taxon>
        <taxon>Dimargaritales</taxon>
        <taxon>Dimargaritaceae</taxon>
        <taxon>Dimargaris</taxon>
    </lineage>
</organism>
<name>A0A4P9ZRP7_9FUNG</name>
<dbReference type="SUPFAM" id="SSF55486">
    <property type="entry name" value="Metalloproteases ('zincins'), catalytic domain"/>
    <property type="match status" value="1"/>
</dbReference>
<proteinExistence type="inferred from homology"/>
<dbReference type="EMBL" id="ML002729">
    <property type="protein sequence ID" value="RKP36045.1"/>
    <property type="molecule type" value="Genomic_DNA"/>
</dbReference>
<dbReference type="AlphaFoldDB" id="A0A4P9ZRP7"/>
<dbReference type="Proteomes" id="UP000268162">
    <property type="component" value="Unassembled WGS sequence"/>
</dbReference>
<dbReference type="InterPro" id="IPR027268">
    <property type="entry name" value="Peptidase_M4/M1_CTD_sf"/>
</dbReference>
<comment type="subcellular location">
    <subcellularLocation>
        <location evidence="2 11">Secreted</location>
    </subcellularLocation>
</comment>
<dbReference type="EC" id="3.4.24.-" evidence="11"/>
<evidence type="ECO:0000256" key="5">
    <source>
        <dbReference type="ARBA" id="ARBA00022670"/>
    </source>
</evidence>
<evidence type="ECO:0000256" key="2">
    <source>
        <dbReference type="ARBA" id="ARBA00004613"/>
    </source>
</evidence>
<evidence type="ECO:0000313" key="12">
    <source>
        <dbReference type="EMBL" id="RKP36045.1"/>
    </source>
</evidence>
<evidence type="ECO:0000256" key="7">
    <source>
        <dbReference type="ARBA" id="ARBA00022801"/>
    </source>
</evidence>
<keyword evidence="8 11" id="KW-0862">Zinc</keyword>
<evidence type="ECO:0000313" key="13">
    <source>
        <dbReference type="Proteomes" id="UP000268162"/>
    </source>
</evidence>
<dbReference type="Pfam" id="PF02128">
    <property type="entry name" value="Peptidase_M36"/>
    <property type="match status" value="1"/>
</dbReference>
<evidence type="ECO:0000256" key="10">
    <source>
        <dbReference type="ARBA" id="ARBA00023145"/>
    </source>
</evidence>
<keyword evidence="10 11" id="KW-0865">Zymogen</keyword>
<dbReference type="InterPro" id="IPR050371">
    <property type="entry name" value="Fungal_virulence_M36"/>
</dbReference>
<evidence type="ECO:0000256" key="11">
    <source>
        <dbReference type="RuleBase" id="RU364017"/>
    </source>
</evidence>
<dbReference type="GO" id="GO:0004222">
    <property type="term" value="F:metalloendopeptidase activity"/>
    <property type="evidence" value="ECO:0007669"/>
    <property type="project" value="InterPro"/>
</dbReference>
<evidence type="ECO:0000256" key="9">
    <source>
        <dbReference type="ARBA" id="ARBA00023049"/>
    </source>
</evidence>
<gene>
    <name evidence="12" type="ORF">BJ085DRAFT_41032</name>
</gene>
<dbReference type="PANTHER" id="PTHR33478:SF1">
    <property type="entry name" value="EXTRACELLULAR METALLOPROTEINASE MEP"/>
    <property type="match status" value="1"/>
</dbReference>
<accession>A0A4P9ZRP7</accession>
<evidence type="ECO:0000256" key="3">
    <source>
        <dbReference type="ARBA" id="ARBA00006006"/>
    </source>
</evidence>
<dbReference type="PANTHER" id="PTHR33478">
    <property type="entry name" value="EXTRACELLULAR METALLOPROTEINASE MEP"/>
    <property type="match status" value="1"/>
</dbReference>
<keyword evidence="6 11" id="KW-0479">Metal-binding</keyword>
<keyword evidence="9 11" id="KW-0482">Metalloprotease</keyword>
<keyword evidence="5 11" id="KW-0645">Protease</keyword>
<dbReference type="Gene3D" id="1.10.390.10">
    <property type="entry name" value="Neutral Protease Domain 2"/>
    <property type="match status" value="1"/>
</dbReference>
<dbReference type="GO" id="GO:0005615">
    <property type="term" value="C:extracellular space"/>
    <property type="evidence" value="ECO:0007669"/>
    <property type="project" value="InterPro"/>
</dbReference>
<evidence type="ECO:0000256" key="8">
    <source>
        <dbReference type="ARBA" id="ARBA00022833"/>
    </source>
</evidence>
<comment type="cofactor">
    <cofactor evidence="1 11">
        <name>Zn(2+)</name>
        <dbReference type="ChEBI" id="CHEBI:29105"/>
    </cofactor>
</comment>
<feature type="non-terminal residue" evidence="12">
    <location>
        <position position="1"/>
    </location>
</feature>
<reference evidence="13" key="1">
    <citation type="journal article" date="2018" name="Nat. Microbiol.">
        <title>Leveraging single-cell genomics to expand the fungal tree of life.</title>
        <authorList>
            <person name="Ahrendt S.R."/>
            <person name="Quandt C.A."/>
            <person name="Ciobanu D."/>
            <person name="Clum A."/>
            <person name="Salamov A."/>
            <person name="Andreopoulos B."/>
            <person name="Cheng J.F."/>
            <person name="Woyke T."/>
            <person name="Pelin A."/>
            <person name="Henrissat B."/>
            <person name="Reynolds N.K."/>
            <person name="Benny G.L."/>
            <person name="Smith M.E."/>
            <person name="James T.Y."/>
            <person name="Grigoriev I.V."/>
        </authorList>
    </citation>
    <scope>NUCLEOTIDE SEQUENCE [LARGE SCALE GENOMIC DNA]</scope>
    <source>
        <strain evidence="13">RSA 468</strain>
    </source>
</reference>
<evidence type="ECO:0000256" key="1">
    <source>
        <dbReference type="ARBA" id="ARBA00001947"/>
    </source>
</evidence>
<dbReference type="GO" id="GO:0006508">
    <property type="term" value="P:proteolysis"/>
    <property type="evidence" value="ECO:0007669"/>
    <property type="project" value="UniProtKB-KW"/>
</dbReference>
<evidence type="ECO:0000256" key="6">
    <source>
        <dbReference type="ARBA" id="ARBA00022723"/>
    </source>
</evidence>
<dbReference type="GO" id="GO:0008270">
    <property type="term" value="F:zinc ion binding"/>
    <property type="evidence" value="ECO:0007669"/>
    <property type="project" value="InterPro"/>
</dbReference>
<keyword evidence="4 11" id="KW-0964">Secreted</keyword>
<dbReference type="InterPro" id="IPR001842">
    <property type="entry name" value="Peptidase_M36"/>
</dbReference>
<sequence>LKTTDTRATNYAIGTYVSGSPRGIRTHLYSTSLTENPYMYNTLNNPDTSEVHDVGEVWAEMLYEVLWNLIDAAGFEKDLYNADAIAGNTLAMKYIVNGFKLQPCNPTFLSARDAILQAEKAITNGKYMCPIWKAFAKRGLGTRAAKILGFRFNSSSIPSEC</sequence>
<evidence type="ECO:0000256" key="4">
    <source>
        <dbReference type="ARBA" id="ARBA00022525"/>
    </source>
</evidence>